<dbReference type="Gene3D" id="3.40.50.620">
    <property type="entry name" value="HUPs"/>
    <property type="match status" value="1"/>
</dbReference>
<dbReference type="SUPFAM" id="SSF56235">
    <property type="entry name" value="N-terminal nucleophile aminohydrolases (Ntn hydrolases)"/>
    <property type="match status" value="1"/>
</dbReference>
<dbReference type="PANTHER" id="PTHR43284">
    <property type="entry name" value="ASPARAGINE SYNTHETASE (GLUTAMINE-HYDROLYZING)"/>
    <property type="match status" value="1"/>
</dbReference>
<proteinExistence type="predicted"/>
<comment type="catalytic activity">
    <reaction evidence="3">
        <text>L-aspartate + L-glutamine + ATP + H2O = L-asparagine + L-glutamate + AMP + diphosphate + H(+)</text>
        <dbReference type="Rhea" id="RHEA:12228"/>
        <dbReference type="ChEBI" id="CHEBI:15377"/>
        <dbReference type="ChEBI" id="CHEBI:15378"/>
        <dbReference type="ChEBI" id="CHEBI:29985"/>
        <dbReference type="ChEBI" id="CHEBI:29991"/>
        <dbReference type="ChEBI" id="CHEBI:30616"/>
        <dbReference type="ChEBI" id="CHEBI:33019"/>
        <dbReference type="ChEBI" id="CHEBI:58048"/>
        <dbReference type="ChEBI" id="CHEBI:58359"/>
        <dbReference type="ChEBI" id="CHEBI:456215"/>
        <dbReference type="EC" id="6.3.5.4"/>
    </reaction>
</comment>
<comment type="pathway">
    <text evidence="1">Amino-acid biosynthesis; L-asparagine biosynthesis; L-asparagine from L-aspartate (L-Gln route): step 1/1.</text>
</comment>
<reference evidence="6" key="2">
    <citation type="submission" date="2016-04" db="EMBL/GenBank/DDBJ databases">
        <title>First Complete Genome Sequence of a Subdivision 6 Acidobacterium.</title>
        <authorList>
            <person name="Huang S."/>
            <person name="Vieira S."/>
            <person name="Bunk B."/>
            <person name="Riedel T."/>
            <person name="Sproeer C."/>
            <person name="Overmann J."/>
        </authorList>
    </citation>
    <scope>NUCLEOTIDE SEQUENCE [LARGE SCALE GENOMIC DNA]</scope>
    <source>
        <strain evidence="6">DSM 100886 HEG_-6_39</strain>
    </source>
</reference>
<reference evidence="5 6" key="1">
    <citation type="journal article" date="2016" name="Genome Announc.">
        <title>First Complete Genome Sequence of a Subdivision 6 Acidobacterium Strain.</title>
        <authorList>
            <person name="Huang S."/>
            <person name="Vieira S."/>
            <person name="Bunk B."/>
            <person name="Riedel T."/>
            <person name="Sproer C."/>
            <person name="Overmann J."/>
        </authorList>
    </citation>
    <scope>NUCLEOTIDE SEQUENCE [LARGE SCALE GENOMIC DNA]</scope>
    <source>
        <strain evidence="6">DSM 100886 HEG_-6_39</strain>
    </source>
</reference>
<dbReference type="OrthoDB" id="103544at2"/>
<dbReference type="InterPro" id="IPR029055">
    <property type="entry name" value="Ntn_hydrolases_N"/>
</dbReference>
<dbReference type="GO" id="GO:0004066">
    <property type="term" value="F:asparagine synthase (glutamine-hydrolyzing) activity"/>
    <property type="evidence" value="ECO:0007669"/>
    <property type="project" value="UniProtKB-EC"/>
</dbReference>
<dbReference type="Proteomes" id="UP000076079">
    <property type="component" value="Chromosome"/>
</dbReference>
<dbReference type="InterPro" id="IPR014729">
    <property type="entry name" value="Rossmann-like_a/b/a_fold"/>
</dbReference>
<dbReference type="EMBL" id="CP015136">
    <property type="protein sequence ID" value="AMY12983.1"/>
    <property type="molecule type" value="Genomic_DNA"/>
</dbReference>
<sequence>MPGIFGIIDASLSGSRSLPEELLAQTRVMLRSMRLEAWYSSRLMHVPAAGASVGQVELRPLAHQSGPLLTLTTGERATAVASGTTPEDIFQGIGGTSAGLVAEPSSGRVILFNDRYGRERLFVRTVGSRTFFASEAKAILAVCPEARAFDTQGLAEFLACGCTLTTRSLFRGIAVLEPGTMLSFDRDGVRISRYFVEQELERGSRLSADDFRASFTAALRTEVRRAAIAEPASALSLTGGLDSRMIAACLADGPPLPSYTFGSMYRKTGDVSVAQSVAGICGLPHQVIGLGGEFLANFRQTFDRSVYISDGYLGLSGAAELHVNALARAIAPARITGNWGGEMMRGVRAFKFTVPKGNFLRPELLDCMTQAEAAFSPRIADPLSGTLFHQIPLQGYGRYVVERSQVITRTPFLAPQVVEALYGAAPEVRRACESAAAVIGQRPALLGLPTDAGVVVTRPARARKLWRRAAIKTEYMTSHGAPDWMARLAAVLPAPVLETRFLGVDKFYHFRHWMRHQLAPTVKAVLAAAAPRLEQSLDLERVRAMADQHCRGQANYTDSLDKVMTLATAERMLFDDAAWQQRLGDVSTVRDEEQARWA</sequence>
<dbReference type="Pfam" id="PF00733">
    <property type="entry name" value="Asn_synthase"/>
    <property type="match status" value="1"/>
</dbReference>
<keyword evidence="5" id="KW-0436">Ligase</keyword>
<dbReference type="InterPro" id="IPR001962">
    <property type="entry name" value="Asn_synthase"/>
</dbReference>
<dbReference type="InterPro" id="IPR051786">
    <property type="entry name" value="ASN_synthetase/amidase"/>
</dbReference>
<organism evidence="5 6">
    <name type="scientific">Luteitalea pratensis</name>
    <dbReference type="NCBI Taxonomy" id="1855912"/>
    <lineage>
        <taxon>Bacteria</taxon>
        <taxon>Pseudomonadati</taxon>
        <taxon>Acidobacteriota</taxon>
        <taxon>Vicinamibacteria</taxon>
        <taxon>Vicinamibacterales</taxon>
        <taxon>Vicinamibacteraceae</taxon>
        <taxon>Luteitalea</taxon>
    </lineage>
</organism>
<dbReference type="PANTHER" id="PTHR43284:SF1">
    <property type="entry name" value="ASPARAGINE SYNTHETASE"/>
    <property type="match status" value="1"/>
</dbReference>
<feature type="domain" description="Asparagine synthetase" evidence="4">
    <location>
        <begin position="217"/>
        <end position="348"/>
    </location>
</feature>
<gene>
    <name evidence="5" type="primary">asnO</name>
    <name evidence="5" type="ORF">LuPra_06269</name>
</gene>
<dbReference type="Gene3D" id="3.60.20.10">
    <property type="entry name" value="Glutamine Phosphoribosylpyrophosphate, subunit 1, domain 1"/>
    <property type="match status" value="1"/>
</dbReference>
<dbReference type="AlphaFoldDB" id="A0A143PXT2"/>
<dbReference type="PATRIC" id="fig|1813736.3.peg.6586"/>
<keyword evidence="6" id="KW-1185">Reference proteome</keyword>
<evidence type="ECO:0000313" key="5">
    <source>
        <dbReference type="EMBL" id="AMY12983.1"/>
    </source>
</evidence>
<accession>A0A143PXT2</accession>
<name>A0A143PXT2_LUTPR</name>
<evidence type="ECO:0000259" key="4">
    <source>
        <dbReference type="Pfam" id="PF00733"/>
    </source>
</evidence>
<protein>
    <recommendedName>
        <fullName evidence="2">asparagine synthase (glutamine-hydrolyzing)</fullName>
        <ecNumber evidence="2">6.3.5.4</ecNumber>
    </recommendedName>
</protein>
<dbReference type="KEGG" id="abac:LuPra_06269"/>
<dbReference type="RefSeq" id="WP_157899911.1">
    <property type="nucleotide sequence ID" value="NZ_CP015136.1"/>
</dbReference>
<evidence type="ECO:0000313" key="6">
    <source>
        <dbReference type="Proteomes" id="UP000076079"/>
    </source>
</evidence>
<evidence type="ECO:0000256" key="2">
    <source>
        <dbReference type="ARBA" id="ARBA00012737"/>
    </source>
</evidence>
<dbReference type="EC" id="6.3.5.4" evidence="2"/>
<dbReference type="SUPFAM" id="SSF52402">
    <property type="entry name" value="Adenine nucleotide alpha hydrolases-like"/>
    <property type="match status" value="1"/>
</dbReference>
<dbReference type="GO" id="GO:0006529">
    <property type="term" value="P:asparagine biosynthetic process"/>
    <property type="evidence" value="ECO:0007669"/>
    <property type="project" value="InterPro"/>
</dbReference>
<dbReference type="STRING" id="1855912.LuPra_06269"/>
<evidence type="ECO:0000256" key="1">
    <source>
        <dbReference type="ARBA" id="ARBA00005187"/>
    </source>
</evidence>
<evidence type="ECO:0000256" key="3">
    <source>
        <dbReference type="ARBA" id="ARBA00048741"/>
    </source>
</evidence>